<dbReference type="PANTHER" id="PTHR14049:SF9">
    <property type="entry name" value="PROCOLLAGEN-PROLINE 3-DIOXYGENASE"/>
    <property type="match status" value="1"/>
</dbReference>
<evidence type="ECO:0000313" key="11">
    <source>
        <dbReference type="Proteomes" id="UP000595140"/>
    </source>
</evidence>
<protein>
    <recommendedName>
        <fullName evidence="3">procollagen-proline 3-dioxygenase</fullName>
        <ecNumber evidence="3">1.14.11.7</ecNumber>
    </recommendedName>
</protein>
<keyword evidence="11" id="KW-1185">Reference proteome</keyword>
<proteinExistence type="predicted"/>
<evidence type="ECO:0000256" key="1">
    <source>
        <dbReference type="ARBA" id="ARBA00001961"/>
    </source>
</evidence>
<keyword evidence="6" id="KW-0223">Dioxygenase</keyword>
<evidence type="ECO:0000256" key="3">
    <source>
        <dbReference type="ARBA" id="ARBA00012262"/>
    </source>
</evidence>
<dbReference type="SMART" id="SM00702">
    <property type="entry name" value="P4Hc"/>
    <property type="match status" value="1"/>
</dbReference>
<dbReference type="GO" id="GO:0031418">
    <property type="term" value="F:L-ascorbic acid binding"/>
    <property type="evidence" value="ECO:0007669"/>
    <property type="project" value="InterPro"/>
</dbReference>
<dbReference type="PANTHER" id="PTHR14049">
    <property type="entry name" value="LEPRECAN 1"/>
    <property type="match status" value="1"/>
</dbReference>
<dbReference type="EC" id="1.14.11.7" evidence="3"/>
<dbReference type="Pfam" id="PF13640">
    <property type="entry name" value="2OG-FeII_Oxy_3"/>
    <property type="match status" value="1"/>
</dbReference>
<evidence type="ECO:0000256" key="4">
    <source>
        <dbReference type="ARBA" id="ARBA00022723"/>
    </source>
</evidence>
<dbReference type="InterPro" id="IPR039575">
    <property type="entry name" value="P3H"/>
</dbReference>
<organism evidence="10 11">
    <name type="scientific">Cuscuta campestris</name>
    <dbReference type="NCBI Taxonomy" id="132261"/>
    <lineage>
        <taxon>Eukaryota</taxon>
        <taxon>Viridiplantae</taxon>
        <taxon>Streptophyta</taxon>
        <taxon>Embryophyta</taxon>
        <taxon>Tracheophyta</taxon>
        <taxon>Spermatophyta</taxon>
        <taxon>Magnoliopsida</taxon>
        <taxon>eudicotyledons</taxon>
        <taxon>Gunneridae</taxon>
        <taxon>Pentapetalae</taxon>
        <taxon>asterids</taxon>
        <taxon>lamiids</taxon>
        <taxon>Solanales</taxon>
        <taxon>Convolvulaceae</taxon>
        <taxon>Cuscuteae</taxon>
        <taxon>Cuscuta</taxon>
        <taxon>Cuscuta subgen. Grammica</taxon>
        <taxon>Cuscuta sect. Cleistogrammica</taxon>
    </lineage>
</organism>
<dbReference type="InterPro" id="IPR005123">
    <property type="entry name" value="Oxoglu/Fe-dep_dioxygenase_dom"/>
</dbReference>
<dbReference type="InterPro" id="IPR006620">
    <property type="entry name" value="Pro_4_hyd_alph"/>
</dbReference>
<dbReference type="EMBL" id="OOIL02001477">
    <property type="protein sequence ID" value="VFQ76097.1"/>
    <property type="molecule type" value="Genomic_DNA"/>
</dbReference>
<comment type="cofactor">
    <cofactor evidence="2">
        <name>Fe cation</name>
        <dbReference type="ChEBI" id="CHEBI:24875"/>
    </cofactor>
</comment>
<accession>A0A484LIF9</accession>
<dbReference type="GO" id="GO:0019797">
    <property type="term" value="F:procollagen-proline 3-dioxygenase activity"/>
    <property type="evidence" value="ECO:0007669"/>
    <property type="project" value="UniProtKB-EC"/>
</dbReference>
<dbReference type="AlphaFoldDB" id="A0A484LIF9"/>
<dbReference type="Gene3D" id="2.60.120.620">
    <property type="entry name" value="q2cbj1_9rhob like domain"/>
    <property type="match status" value="1"/>
</dbReference>
<dbReference type="GO" id="GO:0005506">
    <property type="term" value="F:iron ion binding"/>
    <property type="evidence" value="ECO:0007669"/>
    <property type="project" value="InterPro"/>
</dbReference>
<sequence length="449" mass="50982">MAMCPGQSASHVSFLGCNLAEASNSKRPSWTPQILVRWASWLLNRVMADSDHRRLILRNFLPLDLCKELQFIHKSCCAVGYRPNVFSTTLSHLIATNCSHLIMPIIPIRERLKDAVEEYFKCTLQLFVEFTGLISWCKGASIGWHSDNNKPYLKQRDFAAVCYLNSYDVDFKGGIFHFQDGEPEIILPMAGDVVLYTADEQNIHSVDEVTDGERITLTLWFSRDASHDEDSKLISSLSEISVDDFDDKCNSVLPIPAPINMQWFPPEESSKFSSGFDIRCGRLHVLGFELYSSEGIICGSPSEDSSRNLLELLQEPLVLAKMDELSASTFANATHALQVVLFYCWKFLDLKTELKVASSAEVSLASETQRAHTNHLKHIFVKDPQMAETFFGFRTRLNGDQNKFDWSGFSAAVSEWEAYTCRLHNELLLSLSHWRTHQFIFCFPHGKVE</sequence>
<comment type="cofactor">
    <cofactor evidence="1">
        <name>L-ascorbate</name>
        <dbReference type="ChEBI" id="CHEBI:38290"/>
    </cofactor>
</comment>
<gene>
    <name evidence="10" type="ORF">CCAM_LOCUS17873</name>
</gene>
<keyword evidence="8" id="KW-0408">Iron</keyword>
<dbReference type="GO" id="GO:0032963">
    <property type="term" value="P:collagen metabolic process"/>
    <property type="evidence" value="ECO:0007669"/>
    <property type="project" value="InterPro"/>
</dbReference>
<name>A0A484LIF9_9ASTE</name>
<keyword evidence="7" id="KW-0560">Oxidoreductase</keyword>
<evidence type="ECO:0000313" key="10">
    <source>
        <dbReference type="EMBL" id="VFQ76097.1"/>
    </source>
</evidence>
<reference evidence="10 11" key="1">
    <citation type="submission" date="2018-04" db="EMBL/GenBank/DDBJ databases">
        <authorList>
            <person name="Vogel A."/>
        </authorList>
    </citation>
    <scope>NUCLEOTIDE SEQUENCE [LARGE SCALE GENOMIC DNA]</scope>
</reference>
<dbReference type="PROSITE" id="PS51471">
    <property type="entry name" value="FE2OG_OXY"/>
    <property type="match status" value="1"/>
</dbReference>
<keyword evidence="5" id="KW-0677">Repeat</keyword>
<dbReference type="OrthoDB" id="427071at2759"/>
<evidence type="ECO:0000256" key="2">
    <source>
        <dbReference type="ARBA" id="ARBA00001962"/>
    </source>
</evidence>
<evidence type="ECO:0000256" key="8">
    <source>
        <dbReference type="ARBA" id="ARBA00023004"/>
    </source>
</evidence>
<feature type="domain" description="Fe2OG dioxygenase" evidence="9">
    <location>
        <begin position="122"/>
        <end position="223"/>
    </location>
</feature>
<evidence type="ECO:0000256" key="7">
    <source>
        <dbReference type="ARBA" id="ARBA00023002"/>
    </source>
</evidence>
<dbReference type="Proteomes" id="UP000595140">
    <property type="component" value="Unassembled WGS sequence"/>
</dbReference>
<keyword evidence="4" id="KW-0479">Metal-binding</keyword>
<evidence type="ECO:0000256" key="5">
    <source>
        <dbReference type="ARBA" id="ARBA00022737"/>
    </source>
</evidence>
<evidence type="ECO:0000259" key="9">
    <source>
        <dbReference type="PROSITE" id="PS51471"/>
    </source>
</evidence>
<dbReference type="InterPro" id="IPR044862">
    <property type="entry name" value="Pro_4_hyd_alph_FE2OG_OXY"/>
</dbReference>
<evidence type="ECO:0000256" key="6">
    <source>
        <dbReference type="ARBA" id="ARBA00022964"/>
    </source>
</evidence>